<evidence type="ECO:0000313" key="2">
    <source>
        <dbReference type="Proteomes" id="UP000609121"/>
    </source>
</evidence>
<keyword evidence="2" id="KW-1185">Reference proteome</keyword>
<proteinExistence type="predicted"/>
<dbReference type="SUPFAM" id="SSF55298">
    <property type="entry name" value="YjgF-like"/>
    <property type="match status" value="1"/>
</dbReference>
<protein>
    <submittedName>
        <fullName evidence="1">RidA family protein</fullName>
    </submittedName>
</protein>
<organism evidence="1 2">
    <name type="scientific">Mangrovicoccus algicola</name>
    <dbReference type="NCBI Taxonomy" id="2771008"/>
    <lineage>
        <taxon>Bacteria</taxon>
        <taxon>Pseudomonadati</taxon>
        <taxon>Pseudomonadota</taxon>
        <taxon>Alphaproteobacteria</taxon>
        <taxon>Rhodobacterales</taxon>
        <taxon>Paracoccaceae</taxon>
        <taxon>Mangrovicoccus</taxon>
    </lineage>
</organism>
<comment type="caution">
    <text evidence="1">The sequence shown here is derived from an EMBL/GenBank/DDBJ whole genome shotgun (WGS) entry which is preliminary data.</text>
</comment>
<dbReference type="Pfam" id="PF01042">
    <property type="entry name" value="Ribonuc_L-PSP"/>
    <property type="match status" value="1"/>
</dbReference>
<dbReference type="EMBL" id="JACVXA010000012">
    <property type="protein sequence ID" value="MBE3637804.1"/>
    <property type="molecule type" value="Genomic_DNA"/>
</dbReference>
<name>A0A8J6YWZ1_9RHOB</name>
<dbReference type="CDD" id="cd06154">
    <property type="entry name" value="YjgF_YER057c_UK114_like_6"/>
    <property type="match status" value="1"/>
</dbReference>
<dbReference type="Gene3D" id="3.30.1330.40">
    <property type="entry name" value="RutC-like"/>
    <property type="match status" value="1"/>
</dbReference>
<dbReference type="InterPro" id="IPR006175">
    <property type="entry name" value="YjgF/YER057c/UK114"/>
</dbReference>
<dbReference type="InterPro" id="IPR035959">
    <property type="entry name" value="RutC-like_sf"/>
</dbReference>
<dbReference type="AlphaFoldDB" id="A0A8J6YWZ1"/>
<sequence>MKRIFSGSPFEPKIAYCRAVVAGGFAFVSGTTGIDPEGPAEQSAADQCRLTLTRIAAALAEAGSGLDRAVRVTYYMQDIAEFESCWPVLQEHFGANPPAASVIEARLIDPAMKIEIEVTALA</sequence>
<dbReference type="PANTHER" id="PTHR43857">
    <property type="entry name" value="BLR7761 PROTEIN"/>
    <property type="match status" value="1"/>
</dbReference>
<accession>A0A8J6YWZ1</accession>
<gene>
    <name evidence="1" type="ORF">ICN82_06245</name>
</gene>
<dbReference type="PANTHER" id="PTHR43857:SF1">
    <property type="entry name" value="YJGH FAMILY PROTEIN"/>
    <property type="match status" value="1"/>
</dbReference>
<reference evidence="1" key="1">
    <citation type="submission" date="2020-09" db="EMBL/GenBank/DDBJ databases">
        <title>A novel bacterium of genus Mangrovicoccus, isolated from South China Sea.</title>
        <authorList>
            <person name="Huang H."/>
            <person name="Mo K."/>
            <person name="Hu Y."/>
        </authorList>
    </citation>
    <scope>NUCLEOTIDE SEQUENCE</scope>
    <source>
        <strain evidence="1">HB182678</strain>
    </source>
</reference>
<dbReference type="Proteomes" id="UP000609121">
    <property type="component" value="Unassembled WGS sequence"/>
</dbReference>
<evidence type="ECO:0000313" key="1">
    <source>
        <dbReference type="EMBL" id="MBE3637804.1"/>
    </source>
</evidence>
<dbReference type="RefSeq" id="WP_193180820.1">
    <property type="nucleotide sequence ID" value="NZ_JACVXA010000012.1"/>
</dbReference>